<dbReference type="Proteomes" id="UP000032534">
    <property type="component" value="Unassembled WGS sequence"/>
</dbReference>
<dbReference type="EMBL" id="JTHP01000004">
    <property type="protein sequence ID" value="KJD47002.1"/>
    <property type="molecule type" value="Genomic_DNA"/>
</dbReference>
<organism evidence="1 2">
    <name type="scientific">Paenibacillus terrae</name>
    <dbReference type="NCBI Taxonomy" id="159743"/>
    <lineage>
        <taxon>Bacteria</taxon>
        <taxon>Bacillati</taxon>
        <taxon>Bacillota</taxon>
        <taxon>Bacilli</taxon>
        <taxon>Bacillales</taxon>
        <taxon>Paenibacillaceae</taxon>
        <taxon>Paenibacillus</taxon>
    </lineage>
</organism>
<dbReference type="PANTHER" id="PTHR43279:SF1">
    <property type="entry name" value="CATECHOL-2,3-DIOXYGENASE"/>
    <property type="match status" value="1"/>
</dbReference>
<comment type="caution">
    <text evidence="1">The sequence shown here is derived from an EMBL/GenBank/DDBJ whole genome shotgun (WGS) entry which is preliminary data.</text>
</comment>
<name>A0A0D7XA27_9BACL</name>
<evidence type="ECO:0000313" key="2">
    <source>
        <dbReference type="Proteomes" id="UP000032534"/>
    </source>
</evidence>
<dbReference type="PANTHER" id="PTHR43279">
    <property type="entry name" value="CATECHOL-2,3-DIOXYGENASE"/>
    <property type="match status" value="1"/>
</dbReference>
<gene>
    <name evidence="1" type="ORF">QD47_04130</name>
</gene>
<keyword evidence="2" id="KW-1185">Reference proteome</keyword>
<dbReference type="AlphaFoldDB" id="A0A0D7XA27"/>
<sequence length="67" mass="7031">MGDIVIDGKLPSGTEKFDTALFVSAGGYHHHIRGNVWNGEGNPHPPAHATGVKEIILLLPDDGLCGS</sequence>
<protein>
    <submittedName>
        <fullName evidence="1">Uncharacterized protein</fullName>
    </submittedName>
</protein>
<dbReference type="PATRIC" id="fig|159743.3.peg.890"/>
<reference evidence="1 2" key="1">
    <citation type="submission" date="2014-11" db="EMBL/GenBank/DDBJ databases">
        <title>Draft Genome Sequences of Paenibacillus polymyxa NRRL B-30509 and Paenibacillus terrae NRRL B-30644, Strains from a Poultry Environment that Produce Tridecaptin A and Paenicidins.</title>
        <authorList>
            <person name="van Belkum M.J."/>
            <person name="Lohans C.T."/>
            <person name="Vederas J.C."/>
        </authorList>
    </citation>
    <scope>NUCLEOTIDE SEQUENCE [LARGE SCALE GENOMIC DNA]</scope>
    <source>
        <strain evidence="1 2">NRRL B-30644</strain>
    </source>
</reference>
<evidence type="ECO:0000313" key="1">
    <source>
        <dbReference type="EMBL" id="KJD47002.1"/>
    </source>
</evidence>
<accession>A0A0D7XA27</accession>
<proteinExistence type="predicted"/>